<evidence type="ECO:0000313" key="2">
    <source>
        <dbReference type="Proteomes" id="UP000016662"/>
    </source>
</evidence>
<dbReference type="Gene3D" id="1.10.1330.10">
    <property type="entry name" value="Dockerin domain"/>
    <property type="match status" value="1"/>
</dbReference>
<dbReference type="Proteomes" id="UP000016662">
    <property type="component" value="Unassembled WGS sequence"/>
</dbReference>
<dbReference type="AlphaFoldDB" id="U2K2V4"/>
<reference evidence="1 2" key="1">
    <citation type="submission" date="2013-07" db="EMBL/GenBank/DDBJ databases">
        <authorList>
            <person name="Weinstock G."/>
            <person name="Sodergren E."/>
            <person name="Wylie T."/>
            <person name="Fulton L."/>
            <person name="Fulton R."/>
            <person name="Fronick C."/>
            <person name="O'Laughlin M."/>
            <person name="Godfrey J."/>
            <person name="Miner T."/>
            <person name="Herter B."/>
            <person name="Appelbaum E."/>
            <person name="Cordes M."/>
            <person name="Lek S."/>
            <person name="Wollam A."/>
            <person name="Pepin K.H."/>
            <person name="Palsikar V.B."/>
            <person name="Mitreva M."/>
            <person name="Wilson R.K."/>
        </authorList>
    </citation>
    <scope>NUCLEOTIDE SEQUENCE [LARGE SCALE GENOMIC DNA]</scope>
    <source>
        <strain evidence="1 2">ATCC 27760</strain>
    </source>
</reference>
<dbReference type="HOGENOM" id="CLU_2289596_0_0_9"/>
<organism evidence="1 2">
    <name type="scientific">Ruminococcus callidus ATCC 27760</name>
    <dbReference type="NCBI Taxonomy" id="411473"/>
    <lineage>
        <taxon>Bacteria</taxon>
        <taxon>Bacillati</taxon>
        <taxon>Bacillota</taxon>
        <taxon>Clostridia</taxon>
        <taxon>Eubacteriales</taxon>
        <taxon>Oscillospiraceae</taxon>
        <taxon>Ruminococcus</taxon>
    </lineage>
</organism>
<evidence type="ECO:0000313" key="1">
    <source>
        <dbReference type="EMBL" id="ERJ86567.1"/>
    </source>
</evidence>
<dbReference type="PATRIC" id="fig|411473.3.peg.2941"/>
<accession>U2K2V4</accession>
<dbReference type="InterPro" id="IPR036439">
    <property type="entry name" value="Dockerin_dom_sf"/>
</dbReference>
<comment type="caution">
    <text evidence="1">The sequence shown here is derived from an EMBL/GenBank/DDBJ whole genome shotgun (WGS) entry which is preliminary data.</text>
</comment>
<protein>
    <submittedName>
        <fullName evidence="1">Dockerin type I repeat-containing domain protein</fullName>
    </submittedName>
</protein>
<gene>
    <name evidence="1" type="ORF">RUMCAL_03514</name>
</gene>
<name>U2K2V4_9FIRM</name>
<keyword evidence="2" id="KW-1185">Reference proteome</keyword>
<dbReference type="EMBL" id="AWVF01000478">
    <property type="protein sequence ID" value="ERJ86567.1"/>
    <property type="molecule type" value="Genomic_DNA"/>
</dbReference>
<sequence>MVMLYCAYHGAGYHDYTFTEYPEIEAALLTKLDVNGDGSIDTIDVYFILRYVAYQGAGIPTDWDELYEKHILQYCPEYSLDVFKLYPQSFYITTQKKCIIK</sequence>
<dbReference type="InterPro" id="IPR018247">
    <property type="entry name" value="EF_Hand_1_Ca_BS"/>
</dbReference>
<dbReference type="SUPFAM" id="SSF63446">
    <property type="entry name" value="Type I dockerin domain"/>
    <property type="match status" value="1"/>
</dbReference>
<proteinExistence type="predicted"/>
<dbReference type="STRING" id="411473.RUMCAL_03514"/>
<dbReference type="PROSITE" id="PS00018">
    <property type="entry name" value="EF_HAND_1"/>
    <property type="match status" value="1"/>
</dbReference>
<dbReference type="GO" id="GO:0000272">
    <property type="term" value="P:polysaccharide catabolic process"/>
    <property type="evidence" value="ECO:0007669"/>
    <property type="project" value="InterPro"/>
</dbReference>